<keyword evidence="1" id="KW-1133">Transmembrane helix</keyword>
<feature type="transmembrane region" description="Helical" evidence="1">
    <location>
        <begin position="6"/>
        <end position="32"/>
    </location>
</feature>
<evidence type="ECO:0000313" key="3">
    <source>
        <dbReference type="Proteomes" id="UP000094578"/>
    </source>
</evidence>
<dbReference type="EMBL" id="MDER01000030">
    <property type="protein sequence ID" value="ODP29607.1"/>
    <property type="molecule type" value="Genomic_DNA"/>
</dbReference>
<accession>A0A1E3L706</accession>
<reference evidence="2 3" key="1">
    <citation type="submission" date="2016-08" db="EMBL/GenBank/DDBJ databases">
        <title>Genome sequencing of Paenibacillus sp. TI45-13ar, isolated from Korean traditional nuruk.</title>
        <authorList>
            <person name="Kim S.-J."/>
        </authorList>
    </citation>
    <scope>NUCLEOTIDE SEQUENCE [LARGE SCALE GENOMIC DNA]</scope>
    <source>
        <strain evidence="2 3">TI45-13ar</strain>
    </source>
</reference>
<dbReference type="Proteomes" id="UP000094578">
    <property type="component" value="Unassembled WGS sequence"/>
</dbReference>
<dbReference type="AlphaFoldDB" id="A0A1E3L706"/>
<proteinExistence type="predicted"/>
<gene>
    <name evidence="2" type="ORF">PTI45_01090</name>
</gene>
<protein>
    <submittedName>
        <fullName evidence="2">Uncharacterized protein</fullName>
    </submittedName>
</protein>
<dbReference type="STRING" id="1886670.PTI45_01090"/>
<name>A0A1E3L706_9BACL</name>
<evidence type="ECO:0000313" key="2">
    <source>
        <dbReference type="EMBL" id="ODP29607.1"/>
    </source>
</evidence>
<comment type="caution">
    <text evidence="2">The sequence shown here is derived from an EMBL/GenBank/DDBJ whole genome shotgun (WGS) entry which is preliminary data.</text>
</comment>
<sequence>MEYTSWFIPLCIVISSLFGIAIIVLTIMTLVFRANVNRKYDRGKNHV</sequence>
<dbReference type="RefSeq" id="WP_175425122.1">
    <property type="nucleotide sequence ID" value="NZ_MDER01000030.1"/>
</dbReference>
<keyword evidence="3" id="KW-1185">Reference proteome</keyword>
<evidence type="ECO:0000256" key="1">
    <source>
        <dbReference type="SAM" id="Phobius"/>
    </source>
</evidence>
<keyword evidence="1" id="KW-0812">Transmembrane</keyword>
<keyword evidence="1" id="KW-0472">Membrane</keyword>
<organism evidence="2 3">
    <name type="scientific">Paenibacillus nuruki</name>
    <dbReference type="NCBI Taxonomy" id="1886670"/>
    <lineage>
        <taxon>Bacteria</taxon>
        <taxon>Bacillati</taxon>
        <taxon>Bacillota</taxon>
        <taxon>Bacilli</taxon>
        <taxon>Bacillales</taxon>
        <taxon>Paenibacillaceae</taxon>
        <taxon>Paenibacillus</taxon>
    </lineage>
</organism>